<dbReference type="GO" id="GO:0015293">
    <property type="term" value="F:symporter activity"/>
    <property type="evidence" value="ECO:0007669"/>
    <property type="project" value="InterPro"/>
</dbReference>
<feature type="transmembrane region" description="Helical" evidence="1">
    <location>
        <begin position="336"/>
        <end position="361"/>
    </location>
</feature>
<dbReference type="SUPFAM" id="SSF103473">
    <property type="entry name" value="MFS general substrate transporter"/>
    <property type="match status" value="1"/>
</dbReference>
<dbReference type="GO" id="GO:0008643">
    <property type="term" value="P:carbohydrate transport"/>
    <property type="evidence" value="ECO:0007669"/>
    <property type="project" value="InterPro"/>
</dbReference>
<evidence type="ECO:0000256" key="1">
    <source>
        <dbReference type="SAM" id="Phobius"/>
    </source>
</evidence>
<proteinExistence type="predicted"/>
<name>A0A2A9D002_9MICO</name>
<dbReference type="Gene3D" id="1.20.1250.20">
    <property type="entry name" value="MFS general substrate transporter like domains"/>
    <property type="match status" value="1"/>
</dbReference>
<feature type="transmembrane region" description="Helical" evidence="1">
    <location>
        <begin position="112"/>
        <end position="133"/>
    </location>
</feature>
<dbReference type="InterPro" id="IPR039672">
    <property type="entry name" value="MFS_2"/>
</dbReference>
<accession>A0A2A9D002</accession>
<evidence type="ECO:0000313" key="3">
    <source>
        <dbReference type="Proteomes" id="UP000224915"/>
    </source>
</evidence>
<feature type="transmembrane region" description="Helical" evidence="1">
    <location>
        <begin position="373"/>
        <end position="399"/>
    </location>
</feature>
<feature type="transmembrane region" description="Helical" evidence="1">
    <location>
        <begin position="277"/>
        <end position="298"/>
    </location>
</feature>
<gene>
    <name evidence="2" type="ORF">ATL40_1275</name>
</gene>
<feature type="transmembrane region" description="Helical" evidence="1">
    <location>
        <begin position="154"/>
        <end position="177"/>
    </location>
</feature>
<dbReference type="PANTHER" id="PTHR11328:SF24">
    <property type="entry name" value="MAJOR FACILITATOR SUPERFAMILY (MFS) PROFILE DOMAIN-CONTAINING PROTEIN"/>
    <property type="match status" value="1"/>
</dbReference>
<dbReference type="Proteomes" id="UP000224915">
    <property type="component" value="Unassembled WGS sequence"/>
</dbReference>
<keyword evidence="1" id="KW-0812">Transmembrane</keyword>
<dbReference type="GO" id="GO:0005886">
    <property type="term" value="C:plasma membrane"/>
    <property type="evidence" value="ECO:0007669"/>
    <property type="project" value="TreeGrafter"/>
</dbReference>
<organism evidence="2 3">
    <name type="scientific">Serinibacter salmoneus</name>
    <dbReference type="NCBI Taxonomy" id="556530"/>
    <lineage>
        <taxon>Bacteria</taxon>
        <taxon>Bacillati</taxon>
        <taxon>Actinomycetota</taxon>
        <taxon>Actinomycetes</taxon>
        <taxon>Micrococcales</taxon>
        <taxon>Beutenbergiaceae</taxon>
        <taxon>Serinibacter</taxon>
    </lineage>
</organism>
<evidence type="ECO:0000313" key="2">
    <source>
        <dbReference type="EMBL" id="PFG19706.1"/>
    </source>
</evidence>
<dbReference type="AlphaFoldDB" id="A0A2A9D002"/>
<keyword evidence="1" id="KW-1133">Transmembrane helix</keyword>
<feature type="transmembrane region" description="Helical" evidence="1">
    <location>
        <begin position="419"/>
        <end position="443"/>
    </location>
</feature>
<feature type="transmembrane region" description="Helical" evidence="1">
    <location>
        <begin position="310"/>
        <end position="330"/>
    </location>
</feature>
<dbReference type="InterPro" id="IPR036259">
    <property type="entry name" value="MFS_trans_sf"/>
</dbReference>
<reference evidence="2 3" key="1">
    <citation type="submission" date="2017-10" db="EMBL/GenBank/DDBJ databases">
        <title>Sequencing the genomes of 1000 actinobacteria strains.</title>
        <authorList>
            <person name="Klenk H.-P."/>
        </authorList>
    </citation>
    <scope>NUCLEOTIDE SEQUENCE [LARGE SCALE GENOMIC DNA]</scope>
    <source>
        <strain evidence="2 3">DSM 21801</strain>
    </source>
</reference>
<dbReference type="PANTHER" id="PTHR11328">
    <property type="entry name" value="MAJOR FACILITATOR SUPERFAMILY DOMAIN-CONTAINING PROTEIN"/>
    <property type="match status" value="1"/>
</dbReference>
<protein>
    <submittedName>
        <fullName evidence="2">Na+/melibiose symporter-like transporter</fullName>
    </submittedName>
</protein>
<keyword evidence="3" id="KW-1185">Reference proteome</keyword>
<dbReference type="RefSeq" id="WP_098468786.1">
    <property type="nucleotide sequence ID" value="NZ_PDJD01000001.1"/>
</dbReference>
<sequence length="462" mass="47659">MVQEPVVPEPRLPRAVVRRYALGSVGTGGFATLPGLVLIFYRTDTLAVAAWVAGLIVTLVRVWDVLIDPVIGAHSDAALVRCGTRARAMVVGALALPVLFVATFAVPPGTGAALAALWVGVAYLAASTAFSLFQVPYIALPAELTGDYDERSRLLGWRVAVLSLAILAFGGLGPLLRDVGTEYTGYLLMAAVAGLTIGAGLLISTRVAPRMPPGAAGGVRAAGASGAMAAYRAGLRVLRRSAAFRVLLLAFALQAVATGAMLAGANYVAVWVMESELALSLLFAALIAPAIALAPLWGRLAYRIGKKRSFTWASLLFTIGTLALVASAFAPGAWMYLPVALAGGAYAGMQAMPMAMLPDVIGDDAARHGEDVAGVFGGVWTAVETTGMALGAAALTVVLTMTGYVETSGGVTVTQPAPAVVGIALSFSLLPAVLTAASLLPLWRYRIDARARMDDDASKGRP</sequence>
<feature type="transmembrane region" description="Helical" evidence="1">
    <location>
        <begin position="47"/>
        <end position="67"/>
    </location>
</feature>
<keyword evidence="1" id="KW-0472">Membrane</keyword>
<dbReference type="OrthoDB" id="3717977at2"/>
<dbReference type="EMBL" id="PDJD01000001">
    <property type="protein sequence ID" value="PFG19706.1"/>
    <property type="molecule type" value="Genomic_DNA"/>
</dbReference>
<feature type="transmembrane region" description="Helical" evidence="1">
    <location>
        <begin position="183"/>
        <end position="203"/>
    </location>
</feature>
<comment type="caution">
    <text evidence="2">The sequence shown here is derived from an EMBL/GenBank/DDBJ whole genome shotgun (WGS) entry which is preliminary data.</text>
</comment>
<feature type="transmembrane region" description="Helical" evidence="1">
    <location>
        <begin position="88"/>
        <end position="106"/>
    </location>
</feature>
<dbReference type="Pfam" id="PF13347">
    <property type="entry name" value="MFS_2"/>
    <property type="match status" value="1"/>
</dbReference>
<feature type="transmembrane region" description="Helical" evidence="1">
    <location>
        <begin position="20"/>
        <end position="41"/>
    </location>
</feature>
<feature type="transmembrane region" description="Helical" evidence="1">
    <location>
        <begin position="242"/>
        <end position="265"/>
    </location>
</feature>